<organism evidence="9 10">
    <name type="scientific">Favolaschia claudopus</name>
    <dbReference type="NCBI Taxonomy" id="2862362"/>
    <lineage>
        <taxon>Eukaryota</taxon>
        <taxon>Fungi</taxon>
        <taxon>Dikarya</taxon>
        <taxon>Basidiomycota</taxon>
        <taxon>Agaricomycotina</taxon>
        <taxon>Agaricomycetes</taxon>
        <taxon>Agaricomycetidae</taxon>
        <taxon>Agaricales</taxon>
        <taxon>Marasmiineae</taxon>
        <taxon>Mycenaceae</taxon>
        <taxon>Favolaschia</taxon>
    </lineage>
</organism>
<name>A0AAW0DUL3_9AGAR</name>
<dbReference type="GO" id="GO:0005634">
    <property type="term" value="C:nucleus"/>
    <property type="evidence" value="ECO:0007669"/>
    <property type="project" value="TreeGrafter"/>
</dbReference>
<feature type="region of interest" description="Disordered" evidence="7">
    <location>
        <begin position="1"/>
        <end position="36"/>
    </location>
</feature>
<dbReference type="PANTHER" id="PTHR31944">
    <property type="entry name" value="HEME-RESPONSIVE ZINC FINGER TRANSCRIPTION FACTOR HAP1"/>
    <property type="match status" value="1"/>
</dbReference>
<dbReference type="Proteomes" id="UP001362999">
    <property type="component" value="Unassembled WGS sequence"/>
</dbReference>
<dbReference type="Pfam" id="PF00172">
    <property type="entry name" value="Zn_clus"/>
    <property type="match status" value="2"/>
</dbReference>
<dbReference type="AlphaFoldDB" id="A0AAW0DUL3"/>
<evidence type="ECO:0000256" key="2">
    <source>
        <dbReference type="ARBA" id="ARBA00022833"/>
    </source>
</evidence>
<dbReference type="InterPro" id="IPR051430">
    <property type="entry name" value="Fungal_TF_Env_Response"/>
</dbReference>
<evidence type="ECO:0000256" key="4">
    <source>
        <dbReference type="ARBA" id="ARBA00023125"/>
    </source>
</evidence>
<dbReference type="Gene3D" id="4.10.240.10">
    <property type="entry name" value="Zn(2)-C6 fungal-type DNA-binding domain"/>
    <property type="match status" value="2"/>
</dbReference>
<evidence type="ECO:0000259" key="8">
    <source>
        <dbReference type="PROSITE" id="PS50048"/>
    </source>
</evidence>
<accession>A0AAW0DUL3</accession>
<feature type="domain" description="Zn(2)-C6 fungal-type" evidence="8">
    <location>
        <begin position="89"/>
        <end position="120"/>
    </location>
</feature>
<evidence type="ECO:0000256" key="6">
    <source>
        <dbReference type="ARBA" id="ARBA00023242"/>
    </source>
</evidence>
<keyword evidence="5" id="KW-0804">Transcription</keyword>
<feature type="compositionally biased region" description="Polar residues" evidence="7">
    <location>
        <begin position="21"/>
        <end position="36"/>
    </location>
</feature>
<dbReference type="CDD" id="cd00067">
    <property type="entry name" value="GAL4"/>
    <property type="match status" value="2"/>
</dbReference>
<dbReference type="GO" id="GO:0000978">
    <property type="term" value="F:RNA polymerase II cis-regulatory region sequence-specific DNA binding"/>
    <property type="evidence" value="ECO:0007669"/>
    <property type="project" value="TreeGrafter"/>
</dbReference>
<keyword evidence="4" id="KW-0238">DNA-binding</keyword>
<comment type="caution">
    <text evidence="9">The sequence shown here is derived from an EMBL/GenBank/DDBJ whole genome shotgun (WGS) entry which is preliminary data.</text>
</comment>
<evidence type="ECO:0000256" key="5">
    <source>
        <dbReference type="ARBA" id="ARBA00023163"/>
    </source>
</evidence>
<dbReference type="SUPFAM" id="SSF57701">
    <property type="entry name" value="Zn2/Cys6 DNA-binding domain"/>
    <property type="match status" value="2"/>
</dbReference>
<dbReference type="PROSITE" id="PS50048">
    <property type="entry name" value="ZN2_CY6_FUNGAL_2"/>
    <property type="match status" value="2"/>
</dbReference>
<evidence type="ECO:0000256" key="1">
    <source>
        <dbReference type="ARBA" id="ARBA00022723"/>
    </source>
</evidence>
<dbReference type="InterPro" id="IPR001138">
    <property type="entry name" value="Zn2Cys6_DnaBD"/>
</dbReference>
<evidence type="ECO:0000256" key="3">
    <source>
        <dbReference type="ARBA" id="ARBA00023015"/>
    </source>
</evidence>
<dbReference type="EMBL" id="JAWWNJ010000005">
    <property type="protein sequence ID" value="KAK7055504.1"/>
    <property type="molecule type" value="Genomic_DNA"/>
</dbReference>
<dbReference type="GO" id="GO:0008270">
    <property type="term" value="F:zinc ion binding"/>
    <property type="evidence" value="ECO:0007669"/>
    <property type="project" value="InterPro"/>
</dbReference>
<protein>
    <recommendedName>
        <fullName evidence="8">Zn(2)-C6 fungal-type domain-containing protein</fullName>
    </recommendedName>
</protein>
<feature type="domain" description="Zn(2)-C6 fungal-type" evidence="8">
    <location>
        <begin position="45"/>
        <end position="76"/>
    </location>
</feature>
<keyword evidence="3" id="KW-0805">Transcription regulation</keyword>
<sequence length="481" mass="52683">MAESQDDVVSVGDVSDDARTAPQNTSNNSPVSADSAWTSRRGKARCDSCRLRNLKCDRILPTCNQCRWTPVTECTYTPLPTPAHRGVPRCDRCRESNLKCDRAAPVCQYCRESNITDCRYTPKKRARPSSDSHQSASASRVPYNTQAQSASFMFTNISGPGENGSYSRTFFNETAPSTSRIDLGAHPRPMDVDRPLSGFPGRPTTVSEGPPLALLPAPAPASHLVSLPFQQPFISHSFPEPNQNSRLKPWSHPSFCALPDAVVQRLAGIKSSEMPNRDEFDRVLEDFLARLQSDLRETACLAPEKYATIANCLSRNDITRLSERIRAWATCHRLSSGADTVNLIVAPRDSYFLASPEEQARFLQEYRGALDPRSRAAPLASSPGQKSSSEKDNNAISNADGQQQFERIPVQPQIYDCLAYAHRGHASSVAVMMEIRRMSVSGITWPMAEMFVGLCPLCNVVTKGGSALATKGSTNLGAAAR</sequence>
<keyword evidence="2" id="KW-0862">Zinc</keyword>
<keyword evidence="6" id="KW-0539">Nucleus</keyword>
<keyword evidence="1" id="KW-0479">Metal-binding</keyword>
<dbReference type="SMART" id="SM00066">
    <property type="entry name" value="GAL4"/>
    <property type="match status" value="2"/>
</dbReference>
<feature type="region of interest" description="Disordered" evidence="7">
    <location>
        <begin position="121"/>
        <end position="142"/>
    </location>
</feature>
<dbReference type="GO" id="GO:0001228">
    <property type="term" value="F:DNA-binding transcription activator activity, RNA polymerase II-specific"/>
    <property type="evidence" value="ECO:0007669"/>
    <property type="project" value="TreeGrafter"/>
</dbReference>
<evidence type="ECO:0000256" key="7">
    <source>
        <dbReference type="SAM" id="MobiDB-lite"/>
    </source>
</evidence>
<feature type="compositionally biased region" description="Low complexity" evidence="7">
    <location>
        <begin position="129"/>
        <end position="139"/>
    </location>
</feature>
<proteinExistence type="predicted"/>
<dbReference type="InterPro" id="IPR036864">
    <property type="entry name" value="Zn2-C6_fun-type_DNA-bd_sf"/>
</dbReference>
<reference evidence="9 10" key="1">
    <citation type="journal article" date="2024" name="J Genomics">
        <title>Draft genome sequencing and assembly of Favolaschia claudopus CIRM-BRFM 2984 isolated from oak limbs.</title>
        <authorList>
            <person name="Navarro D."/>
            <person name="Drula E."/>
            <person name="Chaduli D."/>
            <person name="Cazenave R."/>
            <person name="Ahrendt S."/>
            <person name="Wang J."/>
            <person name="Lipzen A."/>
            <person name="Daum C."/>
            <person name="Barry K."/>
            <person name="Grigoriev I.V."/>
            <person name="Favel A."/>
            <person name="Rosso M.N."/>
            <person name="Martin F."/>
        </authorList>
    </citation>
    <scope>NUCLEOTIDE SEQUENCE [LARGE SCALE GENOMIC DNA]</scope>
    <source>
        <strain evidence="9 10">CIRM-BRFM 2984</strain>
    </source>
</reference>
<feature type="region of interest" description="Disordered" evidence="7">
    <location>
        <begin position="374"/>
        <end position="396"/>
    </location>
</feature>
<evidence type="ECO:0000313" key="9">
    <source>
        <dbReference type="EMBL" id="KAK7055504.1"/>
    </source>
</evidence>
<gene>
    <name evidence="9" type="ORF">R3P38DRAFT_2681926</name>
</gene>
<dbReference type="PANTHER" id="PTHR31944:SF131">
    <property type="entry name" value="HEME-RESPONSIVE ZINC FINGER TRANSCRIPTION FACTOR HAP1"/>
    <property type="match status" value="1"/>
</dbReference>
<evidence type="ECO:0000313" key="10">
    <source>
        <dbReference type="Proteomes" id="UP001362999"/>
    </source>
</evidence>
<keyword evidence="10" id="KW-1185">Reference proteome</keyword>